<dbReference type="InterPro" id="IPR011992">
    <property type="entry name" value="EF-hand-dom_pair"/>
</dbReference>
<dbReference type="PROSITE" id="PS00018">
    <property type="entry name" value="EF_HAND_1"/>
    <property type="match status" value="1"/>
</dbReference>
<dbReference type="EMBL" id="JAGGJQ010000007">
    <property type="protein sequence ID" value="MBP1840648.1"/>
    <property type="molecule type" value="Genomic_DNA"/>
</dbReference>
<evidence type="ECO:0000313" key="5">
    <source>
        <dbReference type="Proteomes" id="UP001138672"/>
    </source>
</evidence>
<evidence type="ECO:0000313" key="6">
    <source>
        <dbReference type="Proteomes" id="UP001231587"/>
    </source>
</evidence>
<dbReference type="PROSITE" id="PS50222">
    <property type="entry name" value="EF_HAND_2"/>
    <property type="match status" value="1"/>
</dbReference>
<dbReference type="InterPro" id="IPR011460">
    <property type="entry name" value="Lcl_C"/>
</dbReference>
<dbReference type="EMBL" id="JAUSUU010000007">
    <property type="protein sequence ID" value="MDQ0335939.1"/>
    <property type="molecule type" value="Genomic_DNA"/>
</dbReference>
<dbReference type="InterPro" id="IPR002048">
    <property type="entry name" value="EF_hand_dom"/>
</dbReference>
<evidence type="ECO:0000256" key="1">
    <source>
        <dbReference type="SAM" id="MobiDB-lite"/>
    </source>
</evidence>
<dbReference type="InterPro" id="IPR018247">
    <property type="entry name" value="EF_Hand_1_Ca_BS"/>
</dbReference>
<organism evidence="3 5">
    <name type="scientific">Formosa algae</name>
    <dbReference type="NCBI Taxonomy" id="225843"/>
    <lineage>
        <taxon>Bacteria</taxon>
        <taxon>Pseudomonadati</taxon>
        <taxon>Bacteroidota</taxon>
        <taxon>Flavobacteriia</taxon>
        <taxon>Flavobacteriales</taxon>
        <taxon>Flavobacteriaceae</taxon>
        <taxon>Formosa</taxon>
    </lineage>
</organism>
<evidence type="ECO:0000259" key="2">
    <source>
        <dbReference type="PROSITE" id="PS50222"/>
    </source>
</evidence>
<name>A0A9X1C9P1_9FLAO</name>
<dbReference type="RefSeq" id="WP_057780117.1">
    <property type="nucleotide sequence ID" value="NZ_JAGGJQ010000007.1"/>
</dbReference>
<dbReference type="PROSITE" id="PS51257">
    <property type="entry name" value="PROKAR_LIPOPROTEIN"/>
    <property type="match status" value="1"/>
</dbReference>
<evidence type="ECO:0000313" key="3">
    <source>
        <dbReference type="EMBL" id="MBP1840648.1"/>
    </source>
</evidence>
<feature type="region of interest" description="Disordered" evidence="1">
    <location>
        <begin position="105"/>
        <end position="128"/>
    </location>
</feature>
<feature type="compositionally biased region" description="Basic and acidic residues" evidence="1">
    <location>
        <begin position="28"/>
        <end position="46"/>
    </location>
</feature>
<feature type="region of interest" description="Disordered" evidence="1">
    <location>
        <begin position="24"/>
        <end position="91"/>
    </location>
</feature>
<gene>
    <name evidence="3" type="ORF">J2Z56_002578</name>
    <name evidence="4" type="ORF">J2Z57_002391</name>
</gene>
<dbReference type="Pfam" id="PF07603">
    <property type="entry name" value="Lcl_C"/>
    <property type="match status" value="2"/>
</dbReference>
<reference evidence="3" key="1">
    <citation type="submission" date="2021-03" db="EMBL/GenBank/DDBJ databases">
        <title>Genomic Encyclopedia of Type Strains, Phase IV (KMG-IV): sequencing the most valuable type-strain genomes for metagenomic binning, comparative biology and taxonomic classification.</title>
        <authorList>
            <person name="Goeker M."/>
        </authorList>
    </citation>
    <scope>NUCLEOTIDE SEQUENCE</scope>
    <source>
        <strain evidence="3">DSM 15523</strain>
        <strain evidence="4 6">DSM 16476</strain>
    </source>
</reference>
<sequence>MKYQSITKVGLLVITLALFTACGSGSKQKKDQVSEPEQTERQHAGGDGKPQQGDRPQGERPNVADMMAEMDTNKDGKLAESEVKGPLKNDFSKIDTNADGFITEAEFNEAPKPNGEGGGEGRPPRNDKQLPTVAEVLAKMDPNKTPQHISENNYVLTATGQTHTYDAYGKTLTGLQIGDAYYGQDGNYQAGEKMSYTDNGDGTVTDNVTGLMWAQDQSEQSKGWEESFTYTDSLTLGGYSDWRMPTIKELWSIRDQSVGWPYVNTDYFHLVSEDGKEQREQHTWSSNFYLVNTPEANTRVAFIVNDWTGHIKALDGRRYVRAVRGGVYGVNNFKDNGNQTVTDNATGLMWAKNDSGKGMNWEAALAYAENADYAGYSDWRLPNVKELQSIVEYTGAFPAIDTTMFNISKITNEAGHTDYPYFWTSTSAGSERVSGMYFADYVAFGYAVDHDGEDIHGAGAVRFDTKIKDGPAIENEERINNYVRLVRNVK</sequence>
<protein>
    <recommendedName>
        <fullName evidence="2">EF-hand domain-containing protein</fullName>
    </recommendedName>
</protein>
<dbReference type="Proteomes" id="UP001138672">
    <property type="component" value="Unassembled WGS sequence"/>
</dbReference>
<dbReference type="Gene3D" id="1.10.238.10">
    <property type="entry name" value="EF-hand"/>
    <property type="match status" value="1"/>
</dbReference>
<feature type="domain" description="EF-hand" evidence="2">
    <location>
        <begin position="82"/>
        <end position="117"/>
    </location>
</feature>
<dbReference type="Proteomes" id="UP001231587">
    <property type="component" value="Unassembled WGS sequence"/>
</dbReference>
<comment type="caution">
    <text evidence="3">The sequence shown here is derived from an EMBL/GenBank/DDBJ whole genome shotgun (WGS) entry which is preliminary data.</text>
</comment>
<dbReference type="PANTHER" id="PTHR35812:SF1">
    <property type="entry name" value="LIPOPROTEIN"/>
    <property type="match status" value="1"/>
</dbReference>
<dbReference type="OrthoDB" id="9793251at2"/>
<dbReference type="GO" id="GO:0005509">
    <property type="term" value="F:calcium ion binding"/>
    <property type="evidence" value="ECO:0007669"/>
    <property type="project" value="InterPro"/>
</dbReference>
<proteinExistence type="predicted"/>
<keyword evidence="6" id="KW-1185">Reference proteome</keyword>
<dbReference type="Pfam" id="PF13202">
    <property type="entry name" value="EF-hand_5"/>
    <property type="match status" value="1"/>
</dbReference>
<dbReference type="SUPFAM" id="SSF47473">
    <property type="entry name" value="EF-hand"/>
    <property type="match status" value="1"/>
</dbReference>
<accession>A0A9X1C9P1</accession>
<dbReference type="AlphaFoldDB" id="A0A9X1C9P1"/>
<dbReference type="PANTHER" id="PTHR35812">
    <property type="entry name" value="LIPOPROTEIN"/>
    <property type="match status" value="1"/>
</dbReference>
<evidence type="ECO:0000313" key="4">
    <source>
        <dbReference type="EMBL" id="MDQ0335939.1"/>
    </source>
</evidence>
<feature type="compositionally biased region" description="Basic and acidic residues" evidence="1">
    <location>
        <begin position="71"/>
        <end position="91"/>
    </location>
</feature>